<keyword evidence="3" id="KW-1185">Reference proteome</keyword>
<feature type="compositionally biased region" description="Basic and acidic residues" evidence="1">
    <location>
        <begin position="99"/>
        <end position="113"/>
    </location>
</feature>
<evidence type="ECO:0000256" key="1">
    <source>
        <dbReference type="SAM" id="MobiDB-lite"/>
    </source>
</evidence>
<sequence length="124" mass="13961">MFLFFSRPSPEMAAHSLCSSNEVTIVRLMGWNLLDHDLIAIKIWSRSQSPRLRDPVAIAISSPLKIDHGRNLVNRGDARRRGTMTKVETSGGDFTESARQIDGKEERERERGGGESSQLVMDYD</sequence>
<gene>
    <name evidence="2" type="ORF">TIFTF001_033533</name>
</gene>
<evidence type="ECO:0000313" key="2">
    <source>
        <dbReference type="EMBL" id="GMN64460.1"/>
    </source>
</evidence>
<dbReference type="EMBL" id="BTGU01000181">
    <property type="protein sequence ID" value="GMN64460.1"/>
    <property type="molecule type" value="Genomic_DNA"/>
</dbReference>
<evidence type="ECO:0000313" key="3">
    <source>
        <dbReference type="Proteomes" id="UP001187192"/>
    </source>
</evidence>
<organism evidence="2 3">
    <name type="scientific">Ficus carica</name>
    <name type="common">Common fig</name>
    <dbReference type="NCBI Taxonomy" id="3494"/>
    <lineage>
        <taxon>Eukaryota</taxon>
        <taxon>Viridiplantae</taxon>
        <taxon>Streptophyta</taxon>
        <taxon>Embryophyta</taxon>
        <taxon>Tracheophyta</taxon>
        <taxon>Spermatophyta</taxon>
        <taxon>Magnoliopsida</taxon>
        <taxon>eudicotyledons</taxon>
        <taxon>Gunneridae</taxon>
        <taxon>Pentapetalae</taxon>
        <taxon>rosids</taxon>
        <taxon>fabids</taxon>
        <taxon>Rosales</taxon>
        <taxon>Moraceae</taxon>
        <taxon>Ficeae</taxon>
        <taxon>Ficus</taxon>
    </lineage>
</organism>
<protein>
    <submittedName>
        <fullName evidence="2">Uncharacterized protein</fullName>
    </submittedName>
</protein>
<accession>A0AA88J7R0</accession>
<comment type="caution">
    <text evidence="2">The sequence shown here is derived from an EMBL/GenBank/DDBJ whole genome shotgun (WGS) entry which is preliminary data.</text>
</comment>
<dbReference type="AlphaFoldDB" id="A0AA88J7R0"/>
<reference evidence="2" key="1">
    <citation type="submission" date="2023-07" db="EMBL/GenBank/DDBJ databases">
        <title>draft genome sequence of fig (Ficus carica).</title>
        <authorList>
            <person name="Takahashi T."/>
            <person name="Nishimura K."/>
        </authorList>
    </citation>
    <scope>NUCLEOTIDE SEQUENCE</scope>
</reference>
<proteinExistence type="predicted"/>
<name>A0AA88J7R0_FICCA</name>
<feature type="region of interest" description="Disordered" evidence="1">
    <location>
        <begin position="75"/>
        <end position="124"/>
    </location>
</feature>
<dbReference type="Proteomes" id="UP001187192">
    <property type="component" value="Unassembled WGS sequence"/>
</dbReference>